<keyword evidence="9 12" id="KW-1133">Transmembrane helix</keyword>
<evidence type="ECO:0000256" key="12">
    <source>
        <dbReference type="SAM" id="Phobius"/>
    </source>
</evidence>
<dbReference type="PROSITE" id="PS51098">
    <property type="entry name" value="PTS_EIIB_TYPE_1"/>
    <property type="match status" value="1"/>
</dbReference>
<protein>
    <submittedName>
        <fullName evidence="15">PTS system trehalose-specific EIIBC component</fullName>
    </submittedName>
</protein>
<comment type="caution">
    <text evidence="15">The sequence shown here is derived from an EMBL/GenBank/DDBJ whole genome shotgun (WGS) entry which is preliminary data.</text>
</comment>
<keyword evidence="6" id="KW-0598">Phosphotransferase system</keyword>
<feature type="transmembrane region" description="Helical" evidence="12">
    <location>
        <begin position="188"/>
        <end position="208"/>
    </location>
</feature>
<evidence type="ECO:0000256" key="8">
    <source>
        <dbReference type="ARBA" id="ARBA00022777"/>
    </source>
</evidence>
<dbReference type="CDD" id="cd00212">
    <property type="entry name" value="PTS_IIB_glc"/>
    <property type="match status" value="1"/>
</dbReference>
<evidence type="ECO:0000313" key="16">
    <source>
        <dbReference type="Proteomes" id="UP001501166"/>
    </source>
</evidence>
<keyword evidence="8" id="KW-0418">Kinase</keyword>
<keyword evidence="16" id="KW-1185">Reference proteome</keyword>
<dbReference type="InterPro" id="IPR011296">
    <property type="entry name" value="PTS_IIBC_treh"/>
</dbReference>
<feature type="domain" description="PTS EIIB type-1" evidence="13">
    <location>
        <begin position="5"/>
        <end position="87"/>
    </location>
</feature>
<evidence type="ECO:0000313" key="15">
    <source>
        <dbReference type="EMBL" id="GAA0369167.1"/>
    </source>
</evidence>
<feature type="transmembrane region" description="Helical" evidence="12">
    <location>
        <begin position="228"/>
        <end position="248"/>
    </location>
</feature>
<organism evidence="15 16">
    <name type="scientific">Alkalibacterium iburiense</name>
    <dbReference type="NCBI Taxonomy" id="290589"/>
    <lineage>
        <taxon>Bacteria</taxon>
        <taxon>Bacillati</taxon>
        <taxon>Bacillota</taxon>
        <taxon>Bacilli</taxon>
        <taxon>Lactobacillales</taxon>
        <taxon>Carnobacteriaceae</taxon>
        <taxon>Alkalibacterium</taxon>
    </lineage>
</organism>
<evidence type="ECO:0000256" key="2">
    <source>
        <dbReference type="ARBA" id="ARBA00022448"/>
    </source>
</evidence>
<dbReference type="NCBIfam" id="TIGR00826">
    <property type="entry name" value="EIIB_glc"/>
    <property type="match status" value="1"/>
</dbReference>
<feature type="transmembrane region" description="Helical" evidence="12">
    <location>
        <begin position="260"/>
        <end position="286"/>
    </location>
</feature>
<keyword evidence="10 12" id="KW-0472">Membrane</keyword>
<evidence type="ECO:0000256" key="4">
    <source>
        <dbReference type="ARBA" id="ARBA00022597"/>
    </source>
</evidence>
<evidence type="ECO:0000256" key="11">
    <source>
        <dbReference type="PROSITE-ProRule" id="PRU00421"/>
    </source>
</evidence>
<keyword evidence="3" id="KW-1003">Cell membrane</keyword>
<keyword evidence="5" id="KW-0808">Transferase</keyword>
<dbReference type="InterPro" id="IPR003352">
    <property type="entry name" value="PTS_EIIC"/>
</dbReference>
<proteinExistence type="predicted"/>
<dbReference type="InterPro" id="IPR013013">
    <property type="entry name" value="PTS_EIIC_1"/>
</dbReference>
<feature type="transmembrane region" description="Helical" evidence="12">
    <location>
        <begin position="306"/>
        <end position="324"/>
    </location>
</feature>
<comment type="subcellular location">
    <subcellularLocation>
        <location evidence="1">Cell membrane</location>
        <topology evidence="1">Multi-pass membrane protein</topology>
    </subcellularLocation>
</comment>
<feature type="transmembrane region" description="Helical" evidence="12">
    <location>
        <begin position="159"/>
        <end position="179"/>
    </location>
</feature>
<dbReference type="SUPFAM" id="SSF55604">
    <property type="entry name" value="Glucose permease domain IIB"/>
    <property type="match status" value="1"/>
</dbReference>
<dbReference type="InterPro" id="IPR036878">
    <property type="entry name" value="Glu_permease_IIB"/>
</dbReference>
<dbReference type="PROSITE" id="PS01035">
    <property type="entry name" value="PTS_EIIB_TYPE_1_CYS"/>
    <property type="match status" value="1"/>
</dbReference>
<reference evidence="16" key="1">
    <citation type="journal article" date="2019" name="Int. J. Syst. Evol. Microbiol.">
        <title>The Global Catalogue of Microorganisms (GCM) 10K type strain sequencing project: providing services to taxonomists for standard genome sequencing and annotation.</title>
        <authorList>
            <consortium name="The Broad Institute Genomics Platform"/>
            <consortium name="The Broad Institute Genome Sequencing Center for Infectious Disease"/>
            <person name="Wu L."/>
            <person name="Ma J."/>
        </authorList>
    </citation>
    <scope>NUCLEOTIDE SEQUENCE [LARGE SCALE GENOMIC DNA]</scope>
    <source>
        <strain evidence="16">JCM 12662</strain>
    </source>
</reference>
<dbReference type="InterPro" id="IPR050558">
    <property type="entry name" value="PTS_Sugar-Specific_Components"/>
</dbReference>
<sequence length="485" mass="52912">MADFNKDAQELLDAIGGKDNVNAVTHCATRMRFVLNDPSAADVDRIEDIESVKGTFTQAGQFQVIVGNRVGDFYNEFSAVSGVEGVSKDDVKKAGTQNMHWLQRLMAALAEIFTPLIPAIIIGGLILGFRNILEQVEFGMLGGQTIVETSQFWDGVNHFLWLPGEAIFHMLPVGITWSVTRKMGTTQILGIILGLTLVSGQLLNAYGVEDIIAGEVPTWNFGFFQMDMIGYQAQVIPAMMAAFLLVYLEKWLRRVIPEAIAMIFVPLFALIPTIFVSHAIIGPIGWQLSTWLSQGVQWGLTGTFNWVFGFIFGGLYAPLVITGLHHMTNAIDLSLVAEYEQTILWPMIALSNIAQGSAVVAIIWLHRGDEKEQAVSIPSMISAYLGVTEPAMFGINIKYVYPFVAGMIGSALAGMISVAMDVAAFNIGVGGLPGILSIIPEHYIGFLIAMAVAIVVPIALTILFEKRGILTKWENDHLPIPKLGQ</sequence>
<gene>
    <name evidence="15" type="primary">treP</name>
    <name evidence="15" type="ORF">GCM10008932_21040</name>
</gene>
<feature type="active site" description="Phosphocysteine intermediate; for EIIB activity" evidence="11">
    <location>
        <position position="27"/>
    </location>
</feature>
<dbReference type="InterPro" id="IPR018113">
    <property type="entry name" value="PTrfase_EIIB_Cys"/>
</dbReference>
<evidence type="ECO:0000256" key="5">
    <source>
        <dbReference type="ARBA" id="ARBA00022679"/>
    </source>
</evidence>
<feature type="domain" description="PTS EIIC type-1" evidence="14">
    <location>
        <begin position="107"/>
        <end position="480"/>
    </location>
</feature>
<dbReference type="EMBL" id="BAAACW010000137">
    <property type="protein sequence ID" value="GAA0369167.1"/>
    <property type="molecule type" value="Genomic_DNA"/>
</dbReference>
<evidence type="ECO:0000256" key="6">
    <source>
        <dbReference type="ARBA" id="ARBA00022683"/>
    </source>
</evidence>
<dbReference type="InterPro" id="IPR001996">
    <property type="entry name" value="PTS_IIB_1"/>
</dbReference>
<dbReference type="Gene3D" id="3.30.1360.60">
    <property type="entry name" value="Glucose permease domain IIB"/>
    <property type="match status" value="1"/>
</dbReference>
<evidence type="ECO:0000256" key="10">
    <source>
        <dbReference type="ARBA" id="ARBA00023136"/>
    </source>
</evidence>
<accession>A0ABP3HGD1</accession>
<dbReference type="RefSeq" id="WP_343756466.1">
    <property type="nucleotide sequence ID" value="NZ_BAAACW010000137.1"/>
</dbReference>
<feature type="transmembrane region" description="Helical" evidence="12">
    <location>
        <begin position="105"/>
        <end position="129"/>
    </location>
</feature>
<evidence type="ECO:0000259" key="13">
    <source>
        <dbReference type="PROSITE" id="PS51098"/>
    </source>
</evidence>
<evidence type="ECO:0000256" key="7">
    <source>
        <dbReference type="ARBA" id="ARBA00022692"/>
    </source>
</evidence>
<name>A0ABP3HGD1_9LACT</name>
<evidence type="ECO:0000256" key="3">
    <source>
        <dbReference type="ARBA" id="ARBA00022475"/>
    </source>
</evidence>
<feature type="transmembrane region" description="Helical" evidence="12">
    <location>
        <begin position="403"/>
        <end position="423"/>
    </location>
</feature>
<evidence type="ECO:0000259" key="14">
    <source>
        <dbReference type="PROSITE" id="PS51103"/>
    </source>
</evidence>
<keyword evidence="7 12" id="KW-0812">Transmembrane</keyword>
<dbReference type="NCBIfam" id="TIGR01992">
    <property type="entry name" value="PTS-IIBC-Tre"/>
    <property type="match status" value="1"/>
</dbReference>
<evidence type="ECO:0000256" key="1">
    <source>
        <dbReference type="ARBA" id="ARBA00004651"/>
    </source>
</evidence>
<keyword evidence="4" id="KW-0762">Sugar transport</keyword>
<dbReference type="PROSITE" id="PS51103">
    <property type="entry name" value="PTS_EIIC_TYPE_1"/>
    <property type="match status" value="1"/>
</dbReference>
<evidence type="ECO:0000256" key="9">
    <source>
        <dbReference type="ARBA" id="ARBA00022989"/>
    </source>
</evidence>
<dbReference type="PANTHER" id="PTHR30175">
    <property type="entry name" value="PHOSPHOTRANSFERASE SYSTEM TRANSPORT PROTEIN"/>
    <property type="match status" value="1"/>
</dbReference>
<dbReference type="NCBIfam" id="NF008236">
    <property type="entry name" value="PRK11007.1"/>
    <property type="match status" value="1"/>
</dbReference>
<dbReference type="Pfam" id="PF00367">
    <property type="entry name" value="PTS_EIIB"/>
    <property type="match status" value="1"/>
</dbReference>
<feature type="transmembrane region" description="Helical" evidence="12">
    <location>
        <begin position="344"/>
        <end position="365"/>
    </location>
</feature>
<feature type="transmembrane region" description="Helical" evidence="12">
    <location>
        <begin position="443"/>
        <end position="464"/>
    </location>
</feature>
<feature type="transmembrane region" description="Helical" evidence="12">
    <location>
        <begin position="377"/>
        <end position="396"/>
    </location>
</feature>
<keyword evidence="2" id="KW-0813">Transport</keyword>
<dbReference type="PANTHER" id="PTHR30175:SF4">
    <property type="entry name" value="PTS SYSTEM TREHALOSE-SPECIFIC EIIBC COMPONENT"/>
    <property type="match status" value="1"/>
</dbReference>
<dbReference type="Pfam" id="PF02378">
    <property type="entry name" value="PTS_EIIC"/>
    <property type="match status" value="1"/>
</dbReference>
<dbReference type="Proteomes" id="UP001501166">
    <property type="component" value="Unassembled WGS sequence"/>
</dbReference>